<reference evidence="3 4" key="1">
    <citation type="submission" date="2018-04" db="EMBL/GenBank/DDBJ databases">
        <title>Novel species isolated from glacier.</title>
        <authorList>
            <person name="Liu Q."/>
            <person name="Xin Y.-H."/>
        </authorList>
    </citation>
    <scope>NUCLEOTIDE SEQUENCE [LARGE SCALE GENOMIC DNA]</scope>
    <source>
        <strain evidence="3 4">GT1R17</strain>
    </source>
</reference>
<sequence length="146" mass="16113">MKRALIGLSLLLLSASAFAQQLVRDGEFVVHYAAMSTKDLSPAMAKQYGIRQSNDRGLLLVNLQRETAPGKTSPARGSASGTVRNLIGDQQKLTLRPASDGSTQDLIAEFDIEHLEFLTFDVDVKPEGAKRAMKVKFQRQFFTDEN</sequence>
<evidence type="ECO:0000313" key="4">
    <source>
        <dbReference type="Proteomes" id="UP000244248"/>
    </source>
</evidence>
<gene>
    <name evidence="3" type="ORF">CJD38_06650</name>
</gene>
<accession>A0A2T5MIE2</accession>
<dbReference type="EMBL" id="QANS01000002">
    <property type="protein sequence ID" value="PTU32324.1"/>
    <property type="molecule type" value="Genomic_DNA"/>
</dbReference>
<dbReference type="Gene3D" id="2.60.40.3340">
    <property type="entry name" value="Domain of unknown function DUF4426"/>
    <property type="match status" value="1"/>
</dbReference>
<organism evidence="3 4">
    <name type="scientific">Stenotrophobium rhamnosiphilum</name>
    <dbReference type="NCBI Taxonomy" id="2029166"/>
    <lineage>
        <taxon>Bacteria</taxon>
        <taxon>Pseudomonadati</taxon>
        <taxon>Pseudomonadota</taxon>
        <taxon>Gammaproteobacteria</taxon>
        <taxon>Nevskiales</taxon>
        <taxon>Nevskiaceae</taxon>
        <taxon>Stenotrophobium</taxon>
    </lineage>
</organism>
<keyword evidence="4" id="KW-1185">Reference proteome</keyword>
<dbReference type="RefSeq" id="WP_107939518.1">
    <property type="nucleotide sequence ID" value="NZ_QANS01000002.1"/>
</dbReference>
<feature type="chain" id="PRO_5015666738" description="DUF4426 domain-containing protein" evidence="1">
    <location>
        <begin position="20"/>
        <end position="146"/>
    </location>
</feature>
<dbReference type="InterPro" id="IPR025218">
    <property type="entry name" value="DUF4426"/>
</dbReference>
<dbReference type="OrthoDB" id="8563353at2"/>
<evidence type="ECO:0000259" key="2">
    <source>
        <dbReference type="Pfam" id="PF14467"/>
    </source>
</evidence>
<dbReference type="Proteomes" id="UP000244248">
    <property type="component" value="Unassembled WGS sequence"/>
</dbReference>
<proteinExistence type="predicted"/>
<protein>
    <recommendedName>
        <fullName evidence="2">DUF4426 domain-containing protein</fullName>
    </recommendedName>
</protein>
<dbReference type="Pfam" id="PF14467">
    <property type="entry name" value="DUF4426"/>
    <property type="match status" value="1"/>
</dbReference>
<evidence type="ECO:0000256" key="1">
    <source>
        <dbReference type="SAM" id="SignalP"/>
    </source>
</evidence>
<feature type="domain" description="DUF4426" evidence="2">
    <location>
        <begin position="25"/>
        <end position="144"/>
    </location>
</feature>
<dbReference type="AlphaFoldDB" id="A0A2T5MIE2"/>
<feature type="signal peptide" evidence="1">
    <location>
        <begin position="1"/>
        <end position="19"/>
    </location>
</feature>
<name>A0A2T5MIE2_9GAMM</name>
<keyword evidence="1" id="KW-0732">Signal</keyword>
<evidence type="ECO:0000313" key="3">
    <source>
        <dbReference type="EMBL" id="PTU32324.1"/>
    </source>
</evidence>
<comment type="caution">
    <text evidence="3">The sequence shown here is derived from an EMBL/GenBank/DDBJ whole genome shotgun (WGS) entry which is preliminary data.</text>
</comment>